<dbReference type="InterPro" id="IPR001509">
    <property type="entry name" value="Epimerase_deHydtase"/>
</dbReference>
<evidence type="ECO:0000313" key="2">
    <source>
        <dbReference type="EMBL" id="UNS95877.1"/>
    </source>
</evidence>
<organism evidence="2 3">
    <name type="scientific">Streptomyces tubbatahanensis</name>
    <dbReference type="NCBI Taxonomy" id="2923272"/>
    <lineage>
        <taxon>Bacteria</taxon>
        <taxon>Bacillati</taxon>
        <taxon>Actinomycetota</taxon>
        <taxon>Actinomycetes</taxon>
        <taxon>Kitasatosporales</taxon>
        <taxon>Streptomycetaceae</taxon>
        <taxon>Streptomyces</taxon>
    </lineage>
</organism>
<keyword evidence="3" id="KW-1185">Reference proteome</keyword>
<dbReference type="Gene3D" id="3.40.50.720">
    <property type="entry name" value="NAD(P)-binding Rossmann-like Domain"/>
    <property type="match status" value="1"/>
</dbReference>
<proteinExistence type="predicted"/>
<sequence>MIGVIGGYGDVGAHAVLALRRAGHRVRLGGRSARAAAEFRARHLPGDTAVEHRVVDVRDGDSVTAFAKGLSVLVNCAGPSHLTGSAAADGALRAGTDYVDAAGDDALYALLDDGRYRSAGRTAVLSAGLRPGLTGLFPRAVARLAQAGGMAQAETVTVRTRVRDLFTRTSALEYLHGASTPGPGPRAAWRDGALRSRALTRHSVTDQPFFRGTHTVLPQLSAEDARTAQALGVRDGDWLTLIQGEHVLAALDRVHVLPPEEAAEALCRAARLDLAGCVPAVTMVVVLTGGAAARAAVLHGTGNAPLSGAVAAHTATSVLRGEIPPGRYFAAEALDPESAVATLTRGPGPDGGAPCARAELLPEGADPFAPDAVAEMGAL</sequence>
<dbReference type="SUPFAM" id="SSF51735">
    <property type="entry name" value="NAD(P)-binding Rossmann-fold domains"/>
    <property type="match status" value="1"/>
</dbReference>
<name>A0ABY3XN60_9ACTN</name>
<dbReference type="PANTHER" id="PTHR43781">
    <property type="entry name" value="SACCHAROPINE DEHYDROGENASE"/>
    <property type="match status" value="1"/>
</dbReference>
<dbReference type="RefSeq" id="WP_242749807.1">
    <property type="nucleotide sequence ID" value="NZ_CP093846.1"/>
</dbReference>
<gene>
    <name evidence="2" type="ORF">MMF93_04740</name>
</gene>
<reference evidence="2 3" key="1">
    <citation type="journal article" date="2023" name="Microbiol. Spectr.">
        <title>Synergy between Genome Mining, Metabolomics, and Bioinformatics Uncovers Antibacterial Chlorinated Carbazole Alkaloids and Their Biosynthetic Gene Cluster from Streptomyces tubbatahanensis sp. nov., a Novel Actinomycete Isolated from Sulu Sea, Philippines.</title>
        <authorList>
            <person name="Tenebro C.P."/>
            <person name="Trono D.J.V.L."/>
            <person name="Balida L.A.P."/>
            <person name="Bayog L.K.A."/>
            <person name="Bruna J.R."/>
            <person name="Sabido E.M."/>
            <person name="Caspe D.P.C."/>
            <person name="de Los Santos E.L.C."/>
            <person name="Saludes J.P."/>
            <person name="Dalisay D.S."/>
        </authorList>
    </citation>
    <scope>NUCLEOTIDE SEQUENCE [LARGE SCALE GENOMIC DNA]</scope>
    <source>
        <strain evidence="2 3">DSD3025</strain>
    </source>
</reference>
<accession>A0ABY3XN60</accession>
<dbReference type="Pfam" id="PF01370">
    <property type="entry name" value="Epimerase"/>
    <property type="match status" value="1"/>
</dbReference>
<dbReference type="InterPro" id="IPR036291">
    <property type="entry name" value="NAD(P)-bd_dom_sf"/>
</dbReference>
<dbReference type="EMBL" id="CP093846">
    <property type="protein sequence ID" value="UNS95877.1"/>
    <property type="molecule type" value="Genomic_DNA"/>
</dbReference>
<evidence type="ECO:0000259" key="1">
    <source>
        <dbReference type="Pfam" id="PF01370"/>
    </source>
</evidence>
<protein>
    <recommendedName>
        <fullName evidence="1">NAD-dependent epimerase/dehydratase domain-containing protein</fullName>
    </recommendedName>
</protein>
<dbReference type="Proteomes" id="UP001202244">
    <property type="component" value="Chromosome"/>
</dbReference>
<feature type="domain" description="NAD-dependent epimerase/dehydratase" evidence="1">
    <location>
        <begin position="4"/>
        <end position="86"/>
    </location>
</feature>
<dbReference type="PANTHER" id="PTHR43781:SF1">
    <property type="entry name" value="SACCHAROPINE DEHYDROGENASE"/>
    <property type="match status" value="1"/>
</dbReference>
<evidence type="ECO:0000313" key="3">
    <source>
        <dbReference type="Proteomes" id="UP001202244"/>
    </source>
</evidence>